<reference evidence="3 4" key="1">
    <citation type="submission" date="2024-03" db="EMBL/GenBank/DDBJ databases">
        <title>The Acrasis kona genome and developmental transcriptomes reveal deep origins of eukaryotic multicellular pathways.</title>
        <authorList>
            <person name="Sheikh S."/>
            <person name="Fu C.-J."/>
            <person name="Brown M.W."/>
            <person name="Baldauf S.L."/>
        </authorList>
    </citation>
    <scope>NUCLEOTIDE SEQUENCE [LARGE SCALE GENOMIC DNA]</scope>
    <source>
        <strain evidence="3 4">ATCC MYA-3509</strain>
    </source>
</reference>
<dbReference type="PANTHER" id="PTHR41677:SF1">
    <property type="entry name" value="FE2OG DIOXYGENASE DOMAIN-CONTAINING PROTEIN"/>
    <property type="match status" value="1"/>
</dbReference>
<dbReference type="GO" id="GO:0016491">
    <property type="term" value="F:oxidoreductase activity"/>
    <property type="evidence" value="ECO:0007669"/>
    <property type="project" value="UniProtKB-KW"/>
</dbReference>
<keyword evidence="3" id="KW-0418">Kinase</keyword>
<gene>
    <name evidence="3" type="ORF">AKO1_010652</name>
</gene>
<comment type="similarity">
    <text evidence="1">Belongs to the iron/ascorbate-dependent oxidoreductase family.</text>
</comment>
<dbReference type="PROSITE" id="PS51471">
    <property type="entry name" value="FE2OG_OXY"/>
    <property type="match status" value="1"/>
</dbReference>
<protein>
    <submittedName>
        <fullName evidence="3">Cytidylate kinase</fullName>
    </submittedName>
</protein>
<evidence type="ECO:0000313" key="4">
    <source>
        <dbReference type="Proteomes" id="UP001431209"/>
    </source>
</evidence>
<dbReference type="InterPro" id="IPR056470">
    <property type="entry name" value="BesD/HalB-like"/>
</dbReference>
<dbReference type="GO" id="GO:0016301">
    <property type="term" value="F:kinase activity"/>
    <property type="evidence" value="ECO:0007669"/>
    <property type="project" value="UniProtKB-KW"/>
</dbReference>
<accession>A0AAW2YYC9</accession>
<dbReference type="Pfam" id="PF23169">
    <property type="entry name" value="HalD"/>
    <property type="match status" value="1"/>
</dbReference>
<dbReference type="EMBL" id="JAOPGA020000796">
    <property type="protein sequence ID" value="KAL0481823.1"/>
    <property type="molecule type" value="Genomic_DNA"/>
</dbReference>
<dbReference type="Proteomes" id="UP001431209">
    <property type="component" value="Unassembled WGS sequence"/>
</dbReference>
<dbReference type="GO" id="GO:0046872">
    <property type="term" value="F:metal ion binding"/>
    <property type="evidence" value="ECO:0007669"/>
    <property type="project" value="UniProtKB-KW"/>
</dbReference>
<sequence>MSSSVGFDIKVQRKQVMEPIPYVVNSPTGFDTVFEEFQFDPSVHLQYEPPSHVIDLNFNKIPFSEWRKEHLENQNCAANLAFTSPFRILSDEGVKVLREVFERNKNNSKLCQSDDRTPLRVRGLGHVSKFVRDINRSNELQAILSEMAREGICAHGVPMNYGQVNVGHIGGDRPVDAWHIDSLDFVMVMILSDMSGADGGELQVALKDAQTAKRQLSTNGELASGEEMMTVAYPGAGYAIFMQGAKILHRVTAVKSAKEPRISMVNSYMRTNVFGADNTKFSMFEEIDPKHVAAVEFARQKSWRVKGMMDYIINHASYGEDRTDVLNVLNGAIEELTSTRELLAGRKNDAVGYFDEKTKSEAMRMTEPKLV</sequence>
<keyword evidence="4" id="KW-1185">Reference proteome</keyword>
<evidence type="ECO:0000256" key="1">
    <source>
        <dbReference type="RuleBase" id="RU003682"/>
    </source>
</evidence>
<keyword evidence="1" id="KW-0408">Iron</keyword>
<keyword evidence="1" id="KW-0560">Oxidoreductase</keyword>
<organism evidence="3 4">
    <name type="scientific">Acrasis kona</name>
    <dbReference type="NCBI Taxonomy" id="1008807"/>
    <lineage>
        <taxon>Eukaryota</taxon>
        <taxon>Discoba</taxon>
        <taxon>Heterolobosea</taxon>
        <taxon>Tetramitia</taxon>
        <taxon>Eutetramitia</taxon>
        <taxon>Acrasidae</taxon>
        <taxon>Acrasis</taxon>
    </lineage>
</organism>
<comment type="caution">
    <text evidence="3">The sequence shown here is derived from an EMBL/GenBank/DDBJ whole genome shotgun (WGS) entry which is preliminary data.</text>
</comment>
<evidence type="ECO:0000259" key="2">
    <source>
        <dbReference type="PROSITE" id="PS51471"/>
    </source>
</evidence>
<keyword evidence="1" id="KW-0479">Metal-binding</keyword>
<dbReference type="InterPro" id="IPR005123">
    <property type="entry name" value="Oxoglu/Fe-dep_dioxygenase_dom"/>
</dbReference>
<feature type="domain" description="Fe2OG dioxygenase" evidence="2">
    <location>
        <begin position="153"/>
        <end position="271"/>
    </location>
</feature>
<keyword evidence="3" id="KW-0808">Transferase</keyword>
<proteinExistence type="inferred from homology"/>
<name>A0AAW2YYC9_9EUKA</name>
<dbReference type="AlphaFoldDB" id="A0AAW2YYC9"/>
<dbReference type="PANTHER" id="PTHR41677">
    <property type="entry name" value="YALI0B19030P"/>
    <property type="match status" value="1"/>
</dbReference>
<evidence type="ECO:0000313" key="3">
    <source>
        <dbReference type="EMBL" id="KAL0481823.1"/>
    </source>
</evidence>